<protein>
    <submittedName>
        <fullName evidence="1">Uncharacterized protein</fullName>
    </submittedName>
</protein>
<gene>
    <name evidence="1" type="ORF">HMPREF0010_01134</name>
</gene>
<evidence type="ECO:0000313" key="1">
    <source>
        <dbReference type="EMBL" id="EEX05369.1"/>
    </source>
</evidence>
<dbReference type="AlphaFoldDB" id="D0C8Q4"/>
<accession>D0C8Q4</accession>
<organism evidence="1 2">
    <name type="scientific">Acinetobacter baumannii (strain ATCC 19606 / DSM 30007 / JCM 6841 / CCUG 19606 / CIP 70.34 / NBRC 109757 / NCIMB 12457 / NCTC 12156 / 81)</name>
    <dbReference type="NCBI Taxonomy" id="575584"/>
    <lineage>
        <taxon>Bacteria</taxon>
        <taxon>Pseudomonadati</taxon>
        <taxon>Pseudomonadota</taxon>
        <taxon>Gammaproteobacteria</taxon>
        <taxon>Moraxellales</taxon>
        <taxon>Moraxellaceae</taxon>
        <taxon>Acinetobacter</taxon>
        <taxon>Acinetobacter calcoaceticus/baumannii complex</taxon>
    </lineage>
</organism>
<reference evidence="2" key="1">
    <citation type="journal article" date="2012" name="PLoS ONE">
        <title>The success of Acinetobacter species; genetic, metabolic and virulence attributes.</title>
        <authorList>
            <person name="Peleg A.Y."/>
            <person name="de Breij A."/>
            <person name="Adams M.D."/>
            <person name="Cerqueira G.M."/>
            <person name="Mocali S."/>
            <person name="Galardini M."/>
            <person name="Nibbering P.H."/>
            <person name="Earl A.M."/>
            <person name="Ward D.V."/>
            <person name="Paterson D.L."/>
            <person name="Seifert H."/>
            <person name="Dijkshoorn L."/>
        </authorList>
    </citation>
    <scope>NUCLEOTIDE SEQUENCE [LARGE SCALE GENOMIC DNA]</scope>
    <source>
        <strain evidence="2">ATCC 19606 / DSM 30007 / JCM 6841 / CCUG 19606 / CIP 70.34 / NBRC 109757 / NCIMB 12457 / NCTC 12156 / 81</strain>
    </source>
</reference>
<name>D0C8Q4_ACIB2</name>
<dbReference type="BioCyc" id="ABAU575584-HMP:GM69-1140-MONOMER"/>
<sequence>MGTIKYKLDFCREIIKDFDENPDWQLTPKAKALCERIFKHIEKCNQ</sequence>
<dbReference type="Proteomes" id="UP000005740">
    <property type="component" value="Unassembled WGS sequence"/>
</dbReference>
<evidence type="ECO:0000313" key="2">
    <source>
        <dbReference type="Proteomes" id="UP000005740"/>
    </source>
</evidence>
<proteinExistence type="predicted"/>
<dbReference type="EMBL" id="GG704572">
    <property type="protein sequence ID" value="EEX05369.1"/>
    <property type="molecule type" value="Genomic_DNA"/>
</dbReference>